<evidence type="ECO:0000313" key="4">
    <source>
        <dbReference type="Proteomes" id="UP000321479"/>
    </source>
</evidence>
<evidence type="ECO:0000313" key="3">
    <source>
        <dbReference type="EMBL" id="QEC61733.1"/>
    </source>
</evidence>
<dbReference type="AlphaFoldDB" id="A0A5B8URN9"/>
<dbReference type="RefSeq" id="WP_147030310.1">
    <property type="nucleotide sequence ID" value="NZ_CP042436.1"/>
</dbReference>
<sequence>MANPITLLPQDPQAIDELLAVTEKRLAHLRQRVEEIKQLMAENKATHRQLSKSTAAKTRLRFASQPPVQQAAPVASTDYRIQG</sequence>
<evidence type="ECO:0000256" key="1">
    <source>
        <dbReference type="SAM" id="Coils"/>
    </source>
</evidence>
<name>A0A5B8URN9_9SPHI</name>
<accession>A0A5B8URN9</accession>
<reference evidence="3 4" key="1">
    <citation type="journal article" date="2017" name="Curr. Microbiol.">
        <title>Mucilaginibacter ginsenosidivorans sp. nov., Isolated from Soil of Ginseng Field.</title>
        <authorList>
            <person name="Kim M.M."/>
            <person name="Siddiqi M.Z."/>
            <person name="Im W.T."/>
        </authorList>
    </citation>
    <scope>NUCLEOTIDE SEQUENCE [LARGE SCALE GENOMIC DNA]</scope>
    <source>
        <strain evidence="3 4">Gsoil 3017</strain>
    </source>
</reference>
<feature type="region of interest" description="Disordered" evidence="2">
    <location>
        <begin position="62"/>
        <end position="83"/>
    </location>
</feature>
<gene>
    <name evidence="3" type="ORF">FRZ54_03750</name>
</gene>
<protein>
    <submittedName>
        <fullName evidence="3">Uncharacterized protein</fullName>
    </submittedName>
</protein>
<dbReference type="EMBL" id="CP042436">
    <property type="protein sequence ID" value="QEC61733.1"/>
    <property type="molecule type" value="Genomic_DNA"/>
</dbReference>
<proteinExistence type="predicted"/>
<keyword evidence="1" id="KW-0175">Coiled coil</keyword>
<evidence type="ECO:0000256" key="2">
    <source>
        <dbReference type="SAM" id="MobiDB-lite"/>
    </source>
</evidence>
<feature type="coiled-coil region" evidence="1">
    <location>
        <begin position="19"/>
        <end position="46"/>
    </location>
</feature>
<dbReference type="KEGG" id="mgin:FRZ54_03750"/>
<keyword evidence="4" id="KW-1185">Reference proteome</keyword>
<dbReference type="Proteomes" id="UP000321479">
    <property type="component" value="Chromosome"/>
</dbReference>
<organism evidence="3 4">
    <name type="scientific">Mucilaginibacter ginsenosidivorans</name>
    <dbReference type="NCBI Taxonomy" id="398053"/>
    <lineage>
        <taxon>Bacteria</taxon>
        <taxon>Pseudomonadati</taxon>
        <taxon>Bacteroidota</taxon>
        <taxon>Sphingobacteriia</taxon>
        <taxon>Sphingobacteriales</taxon>
        <taxon>Sphingobacteriaceae</taxon>
        <taxon>Mucilaginibacter</taxon>
    </lineage>
</organism>